<keyword evidence="1" id="KW-0732">Signal</keyword>
<dbReference type="Proteomes" id="UP000683310">
    <property type="component" value="Chromosome"/>
</dbReference>
<dbReference type="EMBL" id="CP074371">
    <property type="protein sequence ID" value="QVI20311.1"/>
    <property type="molecule type" value="Genomic_DNA"/>
</dbReference>
<dbReference type="InterPro" id="IPR025326">
    <property type="entry name" value="DUF4232"/>
</dbReference>
<name>A0ABX8CLS3_9NOCA</name>
<dbReference type="Pfam" id="PF14016">
    <property type="entry name" value="DUF4232"/>
    <property type="match status" value="1"/>
</dbReference>
<protein>
    <submittedName>
        <fullName evidence="3">DUF4232 domain-containing protein</fullName>
    </submittedName>
</protein>
<organism evidence="3 4">
    <name type="scientific">Nocardia tengchongensis</name>
    <dbReference type="NCBI Taxonomy" id="2055889"/>
    <lineage>
        <taxon>Bacteria</taxon>
        <taxon>Bacillati</taxon>
        <taxon>Actinomycetota</taxon>
        <taxon>Actinomycetes</taxon>
        <taxon>Mycobacteriales</taxon>
        <taxon>Nocardiaceae</taxon>
        <taxon>Nocardia</taxon>
    </lineage>
</organism>
<evidence type="ECO:0000313" key="3">
    <source>
        <dbReference type="EMBL" id="QVI20311.1"/>
    </source>
</evidence>
<accession>A0ABX8CLS3</accession>
<reference evidence="3 4" key="1">
    <citation type="submission" date="2021-04" db="EMBL/GenBank/DDBJ databases">
        <title>Nocardia tengchongensis.</title>
        <authorList>
            <person name="Zhuang k."/>
            <person name="Ran Y."/>
            <person name="Li W."/>
        </authorList>
    </citation>
    <scope>NUCLEOTIDE SEQUENCE [LARGE SCALE GENOMIC DNA]</scope>
    <source>
        <strain evidence="3 4">CFH S0057</strain>
    </source>
</reference>
<feature type="signal peptide" evidence="1">
    <location>
        <begin position="1"/>
        <end position="21"/>
    </location>
</feature>
<proteinExistence type="predicted"/>
<evidence type="ECO:0000259" key="2">
    <source>
        <dbReference type="Pfam" id="PF14016"/>
    </source>
</evidence>
<dbReference type="RefSeq" id="WP_213556421.1">
    <property type="nucleotide sequence ID" value="NZ_JBHTCI010000005.1"/>
</dbReference>
<evidence type="ECO:0000256" key="1">
    <source>
        <dbReference type="SAM" id="SignalP"/>
    </source>
</evidence>
<sequence length="161" mass="17153">MRYRILTLTLAAAALAGSTAAFTGAAGANVPWCNTSRIQASVTAGEQLGSNLRTAQITLRNISSETCRTQGYPGVDLAVWGQPGQHAVRNGATSHLIELDPGQSAAATLTYKFGATDWIANELVVTPPDNTRPLRLYWDWRKLGSVTFDQPGAVTISPLRA</sequence>
<gene>
    <name evidence="3" type="ORF">KHQ06_29585</name>
</gene>
<evidence type="ECO:0000313" key="4">
    <source>
        <dbReference type="Proteomes" id="UP000683310"/>
    </source>
</evidence>
<keyword evidence="4" id="KW-1185">Reference proteome</keyword>
<feature type="chain" id="PRO_5046327189" evidence="1">
    <location>
        <begin position="22"/>
        <end position="161"/>
    </location>
</feature>
<feature type="domain" description="DUF4232" evidence="2">
    <location>
        <begin position="33"/>
        <end position="156"/>
    </location>
</feature>